<proteinExistence type="predicted"/>
<comment type="caution">
    <text evidence="1">The sequence shown here is derived from an EMBL/GenBank/DDBJ whole genome shotgun (WGS) entry which is preliminary data.</text>
</comment>
<keyword evidence="2" id="KW-1185">Reference proteome</keyword>
<sequence>MMPPLVATQSPKAPPSAANNMFSQPPCVATFPYKIFLTMIVEPLLLPTPTGLSQAPSSCDARTSSRSAAAAGHIIAWRMNWFAPRRSFSMVFCMMLHGPSCRLECLLLFPTTSPKYMHVTLISTTHGEPTGTTHARNGTDRKPIPHNPKQLCMMMHARFCRLVWLPLLMRPPRPPANVALSPPCGSPHPARPCRPSLLFLLSQLSTRILTIYIPFLVHGPMLLTACPWPERRALTTARWK</sequence>
<evidence type="ECO:0000313" key="2">
    <source>
        <dbReference type="Proteomes" id="UP001189429"/>
    </source>
</evidence>
<evidence type="ECO:0000313" key="1">
    <source>
        <dbReference type="EMBL" id="CAK0887753.1"/>
    </source>
</evidence>
<reference evidence="1" key="1">
    <citation type="submission" date="2023-10" db="EMBL/GenBank/DDBJ databases">
        <authorList>
            <person name="Chen Y."/>
            <person name="Shah S."/>
            <person name="Dougan E. K."/>
            <person name="Thang M."/>
            <person name="Chan C."/>
        </authorList>
    </citation>
    <scope>NUCLEOTIDE SEQUENCE [LARGE SCALE GENOMIC DNA]</scope>
</reference>
<protein>
    <submittedName>
        <fullName evidence="1">Uncharacterized protein</fullName>
    </submittedName>
</protein>
<dbReference type="EMBL" id="CAUYUJ010018982">
    <property type="protein sequence ID" value="CAK0887753.1"/>
    <property type="molecule type" value="Genomic_DNA"/>
</dbReference>
<dbReference type="Proteomes" id="UP001189429">
    <property type="component" value="Unassembled WGS sequence"/>
</dbReference>
<accession>A0ABN9WRK7</accession>
<gene>
    <name evidence="1" type="ORF">PCOR1329_LOCUS68727</name>
</gene>
<name>A0ABN9WRK7_9DINO</name>
<organism evidence="1 2">
    <name type="scientific">Prorocentrum cordatum</name>
    <dbReference type="NCBI Taxonomy" id="2364126"/>
    <lineage>
        <taxon>Eukaryota</taxon>
        <taxon>Sar</taxon>
        <taxon>Alveolata</taxon>
        <taxon>Dinophyceae</taxon>
        <taxon>Prorocentrales</taxon>
        <taxon>Prorocentraceae</taxon>
        <taxon>Prorocentrum</taxon>
    </lineage>
</organism>